<organism evidence="2 4">
    <name type="scientific">Enterococcus gilvus ATCC BAA-350</name>
    <dbReference type="NCBI Taxonomy" id="1158614"/>
    <lineage>
        <taxon>Bacteria</taxon>
        <taxon>Bacillati</taxon>
        <taxon>Bacillota</taxon>
        <taxon>Bacilli</taxon>
        <taxon>Lactobacillales</taxon>
        <taxon>Enterococcaceae</taxon>
        <taxon>Enterococcus</taxon>
    </lineage>
</organism>
<dbReference type="InterPro" id="IPR026816">
    <property type="entry name" value="Flavodoxin_dom"/>
</dbReference>
<reference evidence="2 4" key="1">
    <citation type="submission" date="2013-02" db="EMBL/GenBank/DDBJ databases">
        <title>The Genome Sequence of Enterococcus gilvus ATCC BAA-350.</title>
        <authorList>
            <consortium name="The Broad Institute Genome Sequencing Platform"/>
            <consortium name="The Broad Institute Genome Sequencing Center for Infectious Disease"/>
            <person name="Earl A.M."/>
            <person name="Gilmore M.S."/>
            <person name="Lebreton F."/>
            <person name="Walker B."/>
            <person name="Young S.K."/>
            <person name="Zeng Q."/>
            <person name="Gargeya S."/>
            <person name="Fitzgerald M."/>
            <person name="Haas B."/>
            <person name="Abouelleil A."/>
            <person name="Alvarado L."/>
            <person name="Arachchi H.M."/>
            <person name="Berlin A.M."/>
            <person name="Chapman S.B."/>
            <person name="Dewar J."/>
            <person name="Goldberg J."/>
            <person name="Griggs A."/>
            <person name="Gujja S."/>
            <person name="Hansen M."/>
            <person name="Howarth C."/>
            <person name="Imamovic A."/>
            <person name="Larimer J."/>
            <person name="McCowan C."/>
            <person name="Murphy C."/>
            <person name="Neiman D."/>
            <person name="Pearson M."/>
            <person name="Priest M."/>
            <person name="Roberts A."/>
            <person name="Saif S."/>
            <person name="Shea T."/>
            <person name="Sisk P."/>
            <person name="Sykes S."/>
            <person name="Wortman J."/>
            <person name="Nusbaum C."/>
            <person name="Birren B."/>
        </authorList>
    </citation>
    <scope>NUCLEOTIDE SEQUENCE [LARGE SCALE GENOMIC DNA]</scope>
    <source>
        <strain evidence="2 4">ATCC BAA-350</strain>
    </source>
</reference>
<accession>R2XL77</accession>
<evidence type="ECO:0000313" key="5">
    <source>
        <dbReference type="Proteomes" id="UP000014160"/>
    </source>
</evidence>
<evidence type="ECO:0000313" key="3">
    <source>
        <dbReference type="EMBL" id="EOW82149.1"/>
    </source>
</evidence>
<dbReference type="Proteomes" id="UP000013750">
    <property type="component" value="Unassembled WGS sequence"/>
</dbReference>
<evidence type="ECO:0000313" key="4">
    <source>
        <dbReference type="Proteomes" id="UP000013750"/>
    </source>
</evidence>
<feature type="domain" description="Flavodoxin" evidence="1">
    <location>
        <begin position="7"/>
        <end position="140"/>
    </location>
</feature>
<reference evidence="3 5" key="2">
    <citation type="submission" date="2013-03" db="EMBL/GenBank/DDBJ databases">
        <title>The Genome Sequence of Enterococcus gilvus ATCC BAA-350 (PacBio/Illumina hybrid assembly).</title>
        <authorList>
            <consortium name="The Broad Institute Genomics Platform"/>
            <consortium name="The Broad Institute Genome Sequencing Center for Infectious Disease"/>
            <person name="Earl A."/>
            <person name="Russ C."/>
            <person name="Gilmore M."/>
            <person name="Surin D."/>
            <person name="Walker B."/>
            <person name="Young S."/>
            <person name="Zeng Q."/>
            <person name="Gargeya S."/>
            <person name="Fitzgerald M."/>
            <person name="Haas B."/>
            <person name="Abouelleil A."/>
            <person name="Allen A.W."/>
            <person name="Alvarado L."/>
            <person name="Arachchi H.M."/>
            <person name="Berlin A.M."/>
            <person name="Chapman S.B."/>
            <person name="Gainer-Dewar J."/>
            <person name="Goldberg J."/>
            <person name="Griggs A."/>
            <person name="Gujja S."/>
            <person name="Hansen M."/>
            <person name="Howarth C."/>
            <person name="Imamovic A."/>
            <person name="Ireland A."/>
            <person name="Larimer J."/>
            <person name="McCowan C."/>
            <person name="Murphy C."/>
            <person name="Pearson M."/>
            <person name="Poon T.W."/>
            <person name="Priest M."/>
            <person name="Roberts A."/>
            <person name="Saif S."/>
            <person name="Shea T."/>
            <person name="Sisk P."/>
            <person name="Sykes S."/>
            <person name="Wortman J."/>
            <person name="Nusbaum C."/>
            <person name="Birren B."/>
        </authorList>
    </citation>
    <scope>NUCLEOTIDE SEQUENCE [LARGE SCALE GENOMIC DNA]</scope>
    <source>
        <strain evidence="3 5">ATCC BAA-350</strain>
    </source>
</reference>
<dbReference type="HOGENOM" id="CLU_108839_0_1_9"/>
<dbReference type="PATRIC" id="fig|1158614.3.peg.2508"/>
<dbReference type="Pfam" id="PF12724">
    <property type="entry name" value="Flavodoxin_5"/>
    <property type="match status" value="1"/>
</dbReference>
<dbReference type="EMBL" id="ASWH01000001">
    <property type="protein sequence ID" value="EOW82149.1"/>
    <property type="molecule type" value="Genomic_DNA"/>
</dbReference>
<dbReference type="Proteomes" id="UP000014160">
    <property type="component" value="Unassembled WGS sequence"/>
</dbReference>
<dbReference type="eggNOG" id="COG4635">
    <property type="taxonomic scope" value="Bacteria"/>
</dbReference>
<comment type="caution">
    <text evidence="2">The sequence shown here is derived from an EMBL/GenBank/DDBJ whole genome shotgun (WGS) entry which is preliminary data.</text>
</comment>
<protein>
    <recommendedName>
        <fullName evidence="1">Flavodoxin domain-containing protein</fullName>
    </recommendedName>
</protein>
<dbReference type="RefSeq" id="WP_010780889.1">
    <property type="nucleotide sequence ID" value="NZ_ASWH01000001.1"/>
</dbReference>
<gene>
    <name evidence="3" type="ORF">I592_01451</name>
    <name evidence="2" type="ORF">UKC_02515</name>
</gene>
<evidence type="ECO:0000313" key="2">
    <source>
        <dbReference type="EMBL" id="EOI55308.1"/>
    </source>
</evidence>
<sequence length="171" mass="19648">MNKMEKLVIYATKRGSSKKYAEAFAQKHGYPIYEQGGVPSEDFAGSKKLYYFGSVYAGRVFQLNKLKEKCREGMEITVVPVGLSSKNDQEKMVEIRKGIIEIFPEAEIFYMRGRLSYKELSFPEKILIKMINKESKKKESQNKLDIEKAIGQVVEEDGVDFINLNELEVIE</sequence>
<dbReference type="AlphaFoldDB" id="R2XL77"/>
<evidence type="ECO:0000259" key="1">
    <source>
        <dbReference type="Pfam" id="PF12724"/>
    </source>
</evidence>
<keyword evidence="5" id="KW-1185">Reference proteome</keyword>
<name>R2XL77_9ENTE</name>
<dbReference type="EMBL" id="AJDQ01000008">
    <property type="protein sequence ID" value="EOI55308.1"/>
    <property type="molecule type" value="Genomic_DNA"/>
</dbReference>
<proteinExistence type="predicted"/>